<reference evidence="2 3" key="1">
    <citation type="submission" date="2021-03" db="EMBL/GenBank/DDBJ databases">
        <authorList>
            <person name="King G.J."/>
            <person name="Bancroft I."/>
            <person name="Baten A."/>
            <person name="Bloomfield J."/>
            <person name="Borpatragohain P."/>
            <person name="He Z."/>
            <person name="Irish N."/>
            <person name="Irwin J."/>
            <person name="Liu K."/>
            <person name="Mauleon R.P."/>
            <person name="Moore J."/>
            <person name="Morris R."/>
            <person name="Ostergaard L."/>
            <person name="Wang B."/>
            <person name="Wells R."/>
        </authorList>
    </citation>
    <scope>NUCLEOTIDE SEQUENCE [LARGE SCALE GENOMIC DNA]</scope>
    <source>
        <strain evidence="2">R-o-18</strain>
        <tissue evidence="2">Leaf</tissue>
    </source>
</reference>
<feature type="region of interest" description="Disordered" evidence="1">
    <location>
        <begin position="289"/>
        <end position="309"/>
    </location>
</feature>
<evidence type="ECO:0008006" key="4">
    <source>
        <dbReference type="Google" id="ProtNLM"/>
    </source>
</evidence>
<dbReference type="Proteomes" id="UP000823674">
    <property type="component" value="Chromosome A05"/>
</dbReference>
<accession>A0ABQ7MJ40</accession>
<protein>
    <recommendedName>
        <fullName evidence="4">Serine-threonine/tyrosine-protein kinase catalytic domain-containing protein</fullName>
    </recommendedName>
</protein>
<evidence type="ECO:0000313" key="3">
    <source>
        <dbReference type="Proteomes" id="UP000823674"/>
    </source>
</evidence>
<evidence type="ECO:0000313" key="2">
    <source>
        <dbReference type="EMBL" id="KAG5398173.1"/>
    </source>
</evidence>
<feature type="region of interest" description="Disordered" evidence="1">
    <location>
        <begin position="1"/>
        <end position="21"/>
    </location>
</feature>
<feature type="compositionally biased region" description="Basic and acidic residues" evidence="1">
    <location>
        <begin position="1"/>
        <end position="18"/>
    </location>
</feature>
<organism evidence="2 3">
    <name type="scientific">Brassica rapa subsp. trilocularis</name>
    <dbReference type="NCBI Taxonomy" id="1813537"/>
    <lineage>
        <taxon>Eukaryota</taxon>
        <taxon>Viridiplantae</taxon>
        <taxon>Streptophyta</taxon>
        <taxon>Embryophyta</taxon>
        <taxon>Tracheophyta</taxon>
        <taxon>Spermatophyta</taxon>
        <taxon>Magnoliopsida</taxon>
        <taxon>eudicotyledons</taxon>
        <taxon>Gunneridae</taxon>
        <taxon>Pentapetalae</taxon>
        <taxon>rosids</taxon>
        <taxon>malvids</taxon>
        <taxon>Brassicales</taxon>
        <taxon>Brassicaceae</taxon>
        <taxon>Brassiceae</taxon>
        <taxon>Brassica</taxon>
    </lineage>
</organism>
<comment type="caution">
    <text evidence="2">The sequence shown here is derived from an EMBL/GenBank/DDBJ whole genome shotgun (WGS) entry which is preliminary data.</text>
</comment>
<keyword evidence="3" id="KW-1185">Reference proteome</keyword>
<evidence type="ECO:0000256" key="1">
    <source>
        <dbReference type="SAM" id="MobiDB-lite"/>
    </source>
</evidence>
<dbReference type="EMBL" id="JADBGQ010000005">
    <property type="protein sequence ID" value="KAG5398173.1"/>
    <property type="molecule type" value="Genomic_DNA"/>
</dbReference>
<sequence>MEHLWQSKRLEEEERTPGGDHQFQTEIRELLILQSWPMTMTLCLLDSEKKLEMLVDPDMHVNYTEAKVEQLIQVALLCTPMQRPMMSDFVRMLEDDGLAEKRDEWQNQVGSGAVLDSTENLHARTITSRTQPRTYRLHQLMENHPNGNGNGGGDGAFPELHNVDANGNAHHNLVQNANVQDNLVQNANAQQNFEAMLQFDENEAMLQHDENEAVQEEEDEDAEMQALIQLIEDTLSEDMIMEHEENIAVVNGEDMIMEHAVIADGVAAEIDGAAVQQENIAEVALVQNEEIQNEGVPNQDDDDVDEAEV</sequence>
<name>A0ABQ7MJ40_BRACM</name>
<gene>
    <name evidence="2" type="primary">A05p038320.1_BraROA</name>
    <name evidence="2" type="ORF">IGI04_019987</name>
</gene>
<feature type="compositionally biased region" description="Acidic residues" evidence="1">
    <location>
        <begin position="299"/>
        <end position="309"/>
    </location>
</feature>
<proteinExistence type="predicted"/>